<dbReference type="CDD" id="cd07516">
    <property type="entry name" value="HAD_Pase"/>
    <property type="match status" value="1"/>
</dbReference>
<dbReference type="GO" id="GO:0005829">
    <property type="term" value="C:cytosol"/>
    <property type="evidence" value="ECO:0007669"/>
    <property type="project" value="TreeGrafter"/>
</dbReference>
<dbReference type="SFLD" id="SFLDS00003">
    <property type="entry name" value="Haloacid_Dehalogenase"/>
    <property type="match status" value="1"/>
</dbReference>
<dbReference type="SFLD" id="SFLDG01144">
    <property type="entry name" value="C2.B.4:_PGP_Like"/>
    <property type="match status" value="1"/>
</dbReference>
<accession>A0A1T4LTF1</accession>
<dbReference type="PANTHER" id="PTHR10000">
    <property type="entry name" value="PHOSPHOSERINE PHOSPHATASE"/>
    <property type="match status" value="1"/>
</dbReference>
<dbReference type="PANTHER" id="PTHR10000:SF8">
    <property type="entry name" value="HAD SUPERFAMILY HYDROLASE-LIKE, TYPE 3"/>
    <property type="match status" value="1"/>
</dbReference>
<dbReference type="GO" id="GO:0016791">
    <property type="term" value="F:phosphatase activity"/>
    <property type="evidence" value="ECO:0007669"/>
    <property type="project" value="TreeGrafter"/>
</dbReference>
<sequence length="267" mass="30787">MYKMIVMDLDGTLLRSNSTVSENSKRAIQKCKDQGIKVVLASGRMHYAMKPIIKELGLEEGLHIGGNGSIIFSLQGFIEVLPVVKEEKYPDLIDKLQKEQVEMLAYSKENIYYDFAPKLTQTIRRFYNNRIFPIQTKSIKDLKNIIKIVLYIKEQEKRKEEKIKKLLQEEVAIYRSHSLFVDIIHKNISKYRALQHVMKKYKINPKEVMAIGDSENDVEMIKNVGWGIAMCNGSDIVKHKADYITSKSNDQDGIVDILEQFVLKKAS</sequence>
<dbReference type="InterPro" id="IPR006379">
    <property type="entry name" value="HAD-SF_hydro_IIB"/>
</dbReference>
<dbReference type="Pfam" id="PF08282">
    <property type="entry name" value="Hydrolase_3"/>
    <property type="match status" value="1"/>
</dbReference>
<dbReference type="InterPro" id="IPR023214">
    <property type="entry name" value="HAD_sf"/>
</dbReference>
<dbReference type="OrthoDB" id="9781413at2"/>
<evidence type="ECO:0000313" key="2">
    <source>
        <dbReference type="Proteomes" id="UP000196365"/>
    </source>
</evidence>
<dbReference type="PROSITE" id="PS01229">
    <property type="entry name" value="COF_2"/>
    <property type="match status" value="1"/>
</dbReference>
<dbReference type="InterPro" id="IPR000150">
    <property type="entry name" value="Cof"/>
</dbReference>
<dbReference type="GO" id="GO:0000287">
    <property type="term" value="F:magnesium ion binding"/>
    <property type="evidence" value="ECO:0007669"/>
    <property type="project" value="TreeGrafter"/>
</dbReference>
<dbReference type="EMBL" id="FUWV01000005">
    <property type="protein sequence ID" value="SJZ57955.1"/>
    <property type="molecule type" value="Genomic_DNA"/>
</dbReference>
<dbReference type="NCBIfam" id="TIGR01484">
    <property type="entry name" value="HAD-SF-IIB"/>
    <property type="match status" value="1"/>
</dbReference>
<dbReference type="NCBIfam" id="TIGR00099">
    <property type="entry name" value="Cof-subfamily"/>
    <property type="match status" value="1"/>
</dbReference>
<dbReference type="AlphaFoldDB" id="A0A1T4LTF1"/>
<reference evidence="1 2" key="1">
    <citation type="submission" date="2017-02" db="EMBL/GenBank/DDBJ databases">
        <authorList>
            <person name="Peterson S.W."/>
        </authorList>
    </citation>
    <scope>NUCLEOTIDE SEQUENCE [LARGE SCALE GENOMIC DNA]</scope>
    <source>
        <strain evidence="1 2">DSM 15102</strain>
    </source>
</reference>
<protein>
    <recommendedName>
        <fullName evidence="3">Haloacid dehalogenase-like hydrolase</fullName>
    </recommendedName>
</protein>
<dbReference type="SUPFAM" id="SSF56784">
    <property type="entry name" value="HAD-like"/>
    <property type="match status" value="1"/>
</dbReference>
<keyword evidence="2" id="KW-1185">Reference proteome</keyword>
<dbReference type="InterPro" id="IPR036412">
    <property type="entry name" value="HAD-like_sf"/>
</dbReference>
<evidence type="ECO:0000313" key="1">
    <source>
        <dbReference type="EMBL" id="SJZ57955.1"/>
    </source>
</evidence>
<dbReference type="Proteomes" id="UP000196365">
    <property type="component" value="Unassembled WGS sequence"/>
</dbReference>
<gene>
    <name evidence="1" type="ORF">SAMN02745973_01076</name>
</gene>
<name>A0A1T4LTF1_9FIRM</name>
<dbReference type="Gene3D" id="3.40.50.1000">
    <property type="entry name" value="HAD superfamily/HAD-like"/>
    <property type="match status" value="1"/>
</dbReference>
<dbReference type="RefSeq" id="WP_087678531.1">
    <property type="nucleotide sequence ID" value="NZ_FUWV01000005.1"/>
</dbReference>
<proteinExistence type="predicted"/>
<organism evidence="1 2">
    <name type="scientific">Garciella nitratireducens DSM 15102</name>
    <dbReference type="NCBI Taxonomy" id="1121911"/>
    <lineage>
        <taxon>Bacteria</taxon>
        <taxon>Bacillati</taxon>
        <taxon>Bacillota</taxon>
        <taxon>Clostridia</taxon>
        <taxon>Eubacteriales</taxon>
        <taxon>Eubacteriaceae</taxon>
        <taxon>Garciella</taxon>
    </lineage>
</organism>
<dbReference type="Gene3D" id="3.30.1240.10">
    <property type="match status" value="1"/>
</dbReference>
<evidence type="ECO:0008006" key="3">
    <source>
        <dbReference type="Google" id="ProtNLM"/>
    </source>
</evidence>
<dbReference type="SFLD" id="SFLDG01140">
    <property type="entry name" value="C2.B:_Phosphomannomutase_and_P"/>
    <property type="match status" value="1"/>
</dbReference>